<evidence type="ECO:0000256" key="5">
    <source>
        <dbReference type="ARBA" id="ARBA00023136"/>
    </source>
</evidence>
<proteinExistence type="predicted"/>
<dbReference type="Gene3D" id="1.20.1250.20">
    <property type="entry name" value="MFS general substrate transporter like domains"/>
    <property type="match status" value="1"/>
</dbReference>
<keyword evidence="2" id="KW-0813">Transport</keyword>
<feature type="transmembrane region" description="Helical" evidence="8">
    <location>
        <begin position="272"/>
        <end position="291"/>
    </location>
</feature>
<feature type="transmembrane region" description="Helical" evidence="8">
    <location>
        <begin position="342"/>
        <end position="362"/>
    </location>
</feature>
<dbReference type="Proteomes" id="UP000287144">
    <property type="component" value="Unassembled WGS sequence"/>
</dbReference>
<evidence type="ECO:0000256" key="7">
    <source>
        <dbReference type="SAM" id="MobiDB-lite"/>
    </source>
</evidence>
<feature type="transmembrane region" description="Helical" evidence="8">
    <location>
        <begin position="535"/>
        <end position="561"/>
    </location>
</feature>
<dbReference type="PANTHER" id="PTHR23501:SF199">
    <property type="entry name" value="MFS EFFLUX TRANSPORTER INPD-RELATED"/>
    <property type="match status" value="1"/>
</dbReference>
<feature type="transmembrane region" description="Helical" evidence="8">
    <location>
        <begin position="166"/>
        <end position="186"/>
    </location>
</feature>
<dbReference type="CDD" id="cd17502">
    <property type="entry name" value="MFS_Azr1_MDR_like"/>
    <property type="match status" value="1"/>
</dbReference>
<accession>A0A428TEZ6</accession>
<evidence type="ECO:0000256" key="3">
    <source>
        <dbReference type="ARBA" id="ARBA00022692"/>
    </source>
</evidence>
<dbReference type="STRING" id="1325735.A0A428TEZ6"/>
<feature type="transmembrane region" description="Helical" evidence="8">
    <location>
        <begin position="382"/>
        <end position="402"/>
    </location>
</feature>
<evidence type="ECO:0000259" key="9">
    <source>
        <dbReference type="PROSITE" id="PS50850"/>
    </source>
</evidence>
<dbReference type="InterPro" id="IPR011701">
    <property type="entry name" value="MFS"/>
</dbReference>
<protein>
    <recommendedName>
        <fullName evidence="9">Major facilitator superfamily (MFS) profile domain-containing protein</fullName>
    </recommendedName>
</protein>
<dbReference type="FunFam" id="1.20.1250.20:FF:000196">
    <property type="entry name" value="MFS toxin efflux pump (AflT)"/>
    <property type="match status" value="1"/>
</dbReference>
<feature type="transmembrane region" description="Helical" evidence="8">
    <location>
        <begin position="227"/>
        <end position="251"/>
    </location>
</feature>
<feature type="transmembrane region" description="Helical" evidence="8">
    <location>
        <begin position="439"/>
        <end position="462"/>
    </location>
</feature>
<feature type="transmembrane region" description="Helical" evidence="8">
    <location>
        <begin position="198"/>
        <end position="221"/>
    </location>
</feature>
<dbReference type="Pfam" id="PF07690">
    <property type="entry name" value="MFS_1"/>
    <property type="match status" value="1"/>
</dbReference>
<dbReference type="GO" id="GO:0005886">
    <property type="term" value="C:plasma membrane"/>
    <property type="evidence" value="ECO:0007669"/>
    <property type="project" value="TreeGrafter"/>
</dbReference>
<feature type="region of interest" description="Disordered" evidence="7">
    <location>
        <begin position="1"/>
        <end position="64"/>
    </location>
</feature>
<evidence type="ECO:0000256" key="8">
    <source>
        <dbReference type="SAM" id="Phobius"/>
    </source>
</evidence>
<keyword evidence="11" id="KW-1185">Reference proteome</keyword>
<dbReference type="GO" id="GO:0022857">
    <property type="term" value="F:transmembrane transporter activity"/>
    <property type="evidence" value="ECO:0007669"/>
    <property type="project" value="InterPro"/>
</dbReference>
<comment type="subcellular location">
    <subcellularLocation>
        <location evidence="1">Membrane</location>
        <topology evidence="1">Multi-pass membrane protein</topology>
    </subcellularLocation>
</comment>
<feature type="transmembrane region" description="Helical" evidence="8">
    <location>
        <begin position="409"/>
        <end position="427"/>
    </location>
</feature>
<dbReference type="InterPro" id="IPR020846">
    <property type="entry name" value="MFS_dom"/>
</dbReference>
<feature type="transmembrane region" description="Helical" evidence="8">
    <location>
        <begin position="474"/>
        <end position="493"/>
    </location>
</feature>
<evidence type="ECO:0000313" key="10">
    <source>
        <dbReference type="EMBL" id="RSM00636.1"/>
    </source>
</evidence>
<feature type="transmembrane region" description="Helical" evidence="8">
    <location>
        <begin position="73"/>
        <end position="99"/>
    </location>
</feature>
<evidence type="ECO:0000256" key="6">
    <source>
        <dbReference type="ARBA" id="ARBA00023180"/>
    </source>
</evidence>
<evidence type="ECO:0000256" key="4">
    <source>
        <dbReference type="ARBA" id="ARBA00022989"/>
    </source>
</evidence>
<dbReference type="AlphaFoldDB" id="A0A428TEZ6"/>
<keyword evidence="5 8" id="KW-0472">Membrane</keyword>
<keyword evidence="3 8" id="KW-0812">Transmembrane</keyword>
<evidence type="ECO:0000256" key="2">
    <source>
        <dbReference type="ARBA" id="ARBA00022448"/>
    </source>
</evidence>
<dbReference type="PANTHER" id="PTHR23501">
    <property type="entry name" value="MAJOR FACILITATOR SUPERFAMILY"/>
    <property type="match status" value="1"/>
</dbReference>
<feature type="domain" description="Major facilitator superfamily (MFS) profile" evidence="9">
    <location>
        <begin position="76"/>
        <end position="566"/>
    </location>
</feature>
<dbReference type="PRINTS" id="PR01036">
    <property type="entry name" value="TCRTETB"/>
</dbReference>
<comment type="caution">
    <text evidence="10">The sequence shown here is derived from an EMBL/GenBank/DDBJ whole genome shotgun (WGS) entry which is preliminary data.</text>
</comment>
<feature type="transmembrane region" description="Helical" evidence="8">
    <location>
        <begin position="141"/>
        <end position="160"/>
    </location>
</feature>
<gene>
    <name evidence="10" type="ORF">CEP52_009005</name>
</gene>
<dbReference type="SUPFAM" id="SSF103473">
    <property type="entry name" value="MFS general substrate transporter"/>
    <property type="match status" value="1"/>
</dbReference>
<organism evidence="10 11">
    <name type="scientific">Fusarium oligoseptatum</name>
    <dbReference type="NCBI Taxonomy" id="2604345"/>
    <lineage>
        <taxon>Eukaryota</taxon>
        <taxon>Fungi</taxon>
        <taxon>Dikarya</taxon>
        <taxon>Ascomycota</taxon>
        <taxon>Pezizomycotina</taxon>
        <taxon>Sordariomycetes</taxon>
        <taxon>Hypocreomycetidae</taxon>
        <taxon>Hypocreales</taxon>
        <taxon>Nectriaceae</taxon>
        <taxon>Fusarium</taxon>
        <taxon>Fusarium solani species complex</taxon>
    </lineage>
</organism>
<feature type="compositionally biased region" description="Polar residues" evidence="7">
    <location>
        <begin position="13"/>
        <end position="22"/>
    </location>
</feature>
<keyword evidence="4 8" id="KW-1133">Transmembrane helix</keyword>
<dbReference type="EMBL" id="NKCK01000092">
    <property type="protein sequence ID" value="RSM00636.1"/>
    <property type="molecule type" value="Genomic_DNA"/>
</dbReference>
<keyword evidence="6" id="KW-0325">Glycoprotein</keyword>
<evidence type="ECO:0000313" key="11">
    <source>
        <dbReference type="Proteomes" id="UP000287144"/>
    </source>
</evidence>
<feature type="transmembrane region" description="Helical" evidence="8">
    <location>
        <begin position="303"/>
        <end position="322"/>
    </location>
</feature>
<sequence length="573" mass="61252">MDDSKHGSAATAAGNNDPQQGRESPPVEATMNADPGSGEKSPPQDVETAQPALLPDEGSEDSESDKYLHGMPLILMALSLMVGVLTVALDNSIISTAIPKMTSEFNSLSDVPWYGTIYLLAQMSFQPTFGKMYTFFNLKWVYLGAGVFFEVGSIICAAAPNSAAFILGRAVAGFGASGLFCGSMIIITQIVEMRKRPLFLGIISSMFGVASVIGPALGGVFTHSERLTWRFCFWINLPLGGLTGLIICLYYPSTLGGAVNKDRPLKQKLLGLGLKSAVILTATLVCLFLALQWGGSVYPWRDSRVWGCLLGFGFLLILFSYIQVRQKEDALIPLRILSQRSVLLGCLFSCLLQGAMMTQAYHLPFYFQAVKGDDPQESGINILPHGVTVSIATLISGTCMTLSGYYVPFMWFGAALFTTGGGLLYTLSQTSSIGRWFGFQLMAGAGYGTTVQIPIFAIQVVLSTADIPLGTTMVIIAQSFGGAIGLAIAQNVFQNYLNQELNKIRGIDVEAVVAAGGVELEKVVPNNLLALVRGAFQVAIANAFLVAVGLGGAAFLVSLGMERLRINKSKSSR</sequence>
<dbReference type="PROSITE" id="PS50850">
    <property type="entry name" value="MFS"/>
    <property type="match status" value="1"/>
</dbReference>
<evidence type="ECO:0000256" key="1">
    <source>
        <dbReference type="ARBA" id="ARBA00004141"/>
    </source>
</evidence>
<reference evidence="10 11" key="1">
    <citation type="submission" date="2017-06" db="EMBL/GenBank/DDBJ databases">
        <title>Comparative genomic analysis of Ambrosia Fusariam Clade fungi.</title>
        <authorList>
            <person name="Stajich J.E."/>
            <person name="Carrillo J."/>
            <person name="Kijimoto T."/>
            <person name="Eskalen A."/>
            <person name="O'Donnell K."/>
            <person name="Kasson M."/>
        </authorList>
    </citation>
    <scope>NUCLEOTIDE SEQUENCE [LARGE SCALE GENOMIC DNA]</scope>
    <source>
        <strain evidence="10 11">NRRL62579</strain>
    </source>
</reference>
<dbReference type="InterPro" id="IPR036259">
    <property type="entry name" value="MFS_trans_sf"/>
</dbReference>
<name>A0A428TEZ6_9HYPO</name>